<dbReference type="Pfam" id="PF01370">
    <property type="entry name" value="Epimerase"/>
    <property type="match status" value="1"/>
</dbReference>
<dbReference type="Proteomes" id="UP000248079">
    <property type="component" value="Unassembled WGS sequence"/>
</dbReference>
<dbReference type="InterPro" id="IPR011761">
    <property type="entry name" value="ATP-grasp"/>
</dbReference>
<reference evidence="4 5" key="1">
    <citation type="submission" date="2018-05" db="EMBL/GenBank/DDBJ databases">
        <title>Marinifilum breve JC075T sp. nov., a marine bacterium isolated from Yongle Blue Hole in the South China Sea.</title>
        <authorList>
            <person name="Fu T."/>
        </authorList>
    </citation>
    <scope>NUCLEOTIDE SEQUENCE [LARGE SCALE GENOMIC DNA]</scope>
    <source>
        <strain evidence="4 5">JC075</strain>
    </source>
</reference>
<comment type="caution">
    <text evidence="4">The sequence shown here is derived from an EMBL/GenBank/DDBJ whole genome shotgun (WGS) entry which is preliminary data.</text>
</comment>
<dbReference type="AlphaFoldDB" id="A0A2V4A2V7"/>
<evidence type="ECO:0000259" key="3">
    <source>
        <dbReference type="PROSITE" id="PS50975"/>
    </source>
</evidence>
<keyword evidence="2" id="KW-0547">Nucleotide-binding</keyword>
<name>A0A2V4A2V7_9BACT</name>
<evidence type="ECO:0000313" key="4">
    <source>
        <dbReference type="EMBL" id="PXY02982.1"/>
    </source>
</evidence>
<dbReference type="GO" id="GO:0005524">
    <property type="term" value="F:ATP binding"/>
    <property type="evidence" value="ECO:0007669"/>
    <property type="project" value="UniProtKB-UniRule"/>
</dbReference>
<dbReference type="Gene3D" id="3.40.50.720">
    <property type="entry name" value="NAD(P)-binding Rossmann-like Domain"/>
    <property type="match status" value="1"/>
</dbReference>
<dbReference type="Gene3D" id="3.30.470.20">
    <property type="entry name" value="ATP-grasp fold, B domain"/>
    <property type="match status" value="1"/>
</dbReference>
<organism evidence="4 5">
    <name type="scientific">Marinifilum breve</name>
    <dbReference type="NCBI Taxonomy" id="2184082"/>
    <lineage>
        <taxon>Bacteria</taxon>
        <taxon>Pseudomonadati</taxon>
        <taxon>Bacteroidota</taxon>
        <taxon>Bacteroidia</taxon>
        <taxon>Marinilabiliales</taxon>
        <taxon>Marinifilaceae</taxon>
    </lineage>
</organism>
<dbReference type="EMBL" id="QFLI01000001">
    <property type="protein sequence ID" value="PXY02982.1"/>
    <property type="molecule type" value="Genomic_DNA"/>
</dbReference>
<sequence>MATVLVTCAGSGVGQSVLDSLNLTGRDLIIGCDMNENVFAFDYCHKFHITPGIYSENYLEFILNISKQEGVDIIIPGHDHELLLFAQNINLFKENKIEVLVASNSPDIIEISRDKYKWYDYFKEYGCSIVPTYLVTDFKKNPDPSIFPAIVKPSGGSASQGIEIIKKPDELSRAKDEDIIQPYLFPLENDSNYKTILNAVEAGRFVQMSEISVQIVFSKNSDIESVFISKNTLKNGVPVFVDTIDPDDFEYIDEINKFAEVLKSKKVIGPVNLQGRITNRGFLFFEMNMRFTGITGNRAKLGFNEVDYLVKDFLGDKSRLENKAFNKVGIRQVACLTKYRTNSELHSKKIITVLGGSGFIGSYFVNEIIKSGEYKEINLICRDSSFEKYLQMYNGNNCVSIIKESSPELESRYCQSDILVNFSSARANESEENMFKSIYFQYSQSQKIAKAGIPFIINISSQSVYDQKLDAVKKEKNSLSINNLYAFQKFIGEEFFKDLHKNYPYTRVLSLRFTRVVGVPHTEQKPDGFFAKIIENILGGESVNITNPMNKINLLDIRDAVDAIRYFISYDHKDLLDPVINVGGTNLSMKEYCDSVLNSLNLNNKKHLIYLGDSQEVKVSSMVNTDLAESYSWKANYTVEDTIRNMYSVINKEKLSEVK</sequence>
<dbReference type="SUPFAM" id="SSF56059">
    <property type="entry name" value="Glutathione synthetase ATP-binding domain-like"/>
    <property type="match status" value="1"/>
</dbReference>
<protein>
    <recommendedName>
        <fullName evidence="3">ATP-grasp domain-containing protein</fullName>
    </recommendedName>
</protein>
<feature type="domain" description="ATP-grasp" evidence="3">
    <location>
        <begin position="119"/>
        <end position="314"/>
    </location>
</feature>
<dbReference type="RefSeq" id="WP_110359139.1">
    <property type="nucleotide sequence ID" value="NZ_QFLI01000001.1"/>
</dbReference>
<dbReference type="GO" id="GO:0046872">
    <property type="term" value="F:metal ion binding"/>
    <property type="evidence" value="ECO:0007669"/>
    <property type="project" value="InterPro"/>
</dbReference>
<proteinExistence type="inferred from homology"/>
<gene>
    <name evidence="4" type="ORF">DF185_02495</name>
</gene>
<dbReference type="InterPro" id="IPR036291">
    <property type="entry name" value="NAD(P)-bd_dom_sf"/>
</dbReference>
<keyword evidence="5" id="KW-1185">Reference proteome</keyword>
<dbReference type="Gene3D" id="3.40.50.20">
    <property type="match status" value="1"/>
</dbReference>
<dbReference type="Gene3D" id="3.30.1490.20">
    <property type="entry name" value="ATP-grasp fold, A domain"/>
    <property type="match status" value="1"/>
</dbReference>
<evidence type="ECO:0000256" key="2">
    <source>
        <dbReference type="PROSITE-ProRule" id="PRU00409"/>
    </source>
</evidence>
<dbReference type="PROSITE" id="PS50975">
    <property type="entry name" value="ATP_GRASP"/>
    <property type="match status" value="1"/>
</dbReference>
<dbReference type="InterPro" id="IPR013815">
    <property type="entry name" value="ATP_grasp_subdomain_1"/>
</dbReference>
<dbReference type="Pfam" id="PF21360">
    <property type="entry name" value="PylC-like_N"/>
    <property type="match status" value="1"/>
</dbReference>
<comment type="similarity">
    <text evidence="1">Belongs to the NAD(P)-dependent epimerase/dehydratase family.</text>
</comment>
<evidence type="ECO:0000313" key="5">
    <source>
        <dbReference type="Proteomes" id="UP000248079"/>
    </source>
</evidence>
<dbReference type="OrthoDB" id="650389at2"/>
<accession>A0A2V4A2V7</accession>
<dbReference type="SUPFAM" id="SSF51735">
    <property type="entry name" value="NAD(P)-binding Rossmann-fold domains"/>
    <property type="match status" value="1"/>
</dbReference>
<dbReference type="InterPro" id="IPR001509">
    <property type="entry name" value="Epimerase_deHydtase"/>
</dbReference>
<dbReference type="PANTHER" id="PTHR43000">
    <property type="entry name" value="DTDP-D-GLUCOSE 4,6-DEHYDRATASE-RELATED"/>
    <property type="match status" value="1"/>
</dbReference>
<keyword evidence="2" id="KW-0067">ATP-binding</keyword>
<dbReference type="InterPro" id="IPR048764">
    <property type="entry name" value="PylC_N"/>
</dbReference>
<evidence type="ECO:0000256" key="1">
    <source>
        <dbReference type="ARBA" id="ARBA00007637"/>
    </source>
</evidence>